<dbReference type="EMBL" id="CP009245">
    <property type="protein sequence ID" value="APT85503.1"/>
    <property type="molecule type" value="Genomic_DNA"/>
</dbReference>
<dbReference type="GO" id="GO:0004185">
    <property type="term" value="F:serine-type carboxypeptidase activity"/>
    <property type="evidence" value="ECO:0007669"/>
    <property type="project" value="InterPro"/>
</dbReference>
<keyword evidence="2" id="KW-0378">Hydrolase</keyword>
<evidence type="ECO:0000256" key="2">
    <source>
        <dbReference type="ARBA" id="ARBA00022801"/>
    </source>
</evidence>
<dbReference type="Pfam" id="PF02113">
    <property type="entry name" value="Peptidase_S13"/>
    <property type="match status" value="2"/>
</dbReference>
<evidence type="ECO:0000256" key="1">
    <source>
        <dbReference type="ARBA" id="ARBA00006096"/>
    </source>
</evidence>
<sequence>MQKRSHWWITTAVIVAAAVAGTTGVAVWQATTKEHVVVADGQPLQPATVGIVPVTGTTPVDEAALAAHLDELADNKDLGELAGEVIDTTTGATIWQRNANTAVRPASTTKILTSAAALLTQDPEQVLTTTVYRDPNQDGTIIIKAAGDVMMSQEQINQLAEQITASGTPVKTVLIDTSVWQGEDFLDDWDRENIGAGFIAPMQPAMIRGARIGGTTGDLPRSSTPALDVAHALATALGTESFGFGTLPKDAPEDTIIATVDSQPLLDRLRELMLDSDNVMAEAEGRNIAVVTGAEPTIAGGAQATLNTLAGHGFDINGVTLVDNSGLSDNDQIPPRLLTAILQRAATDHQLRPLLDVLPVAGATGTLTNRFTDLNGRGWARGKTGTLTTTSALAGVITSEQGHVYSYAFISNDSSILPARKALDELVSGLRN</sequence>
<dbReference type="Gene3D" id="3.40.710.10">
    <property type="entry name" value="DD-peptidase/beta-lactamase superfamily"/>
    <property type="match status" value="2"/>
</dbReference>
<dbReference type="RefSeq" id="WP_075727631.1">
    <property type="nucleotide sequence ID" value="NZ_CP009245.1"/>
</dbReference>
<dbReference type="PANTHER" id="PTHR30023">
    <property type="entry name" value="D-ALANYL-D-ALANINE CARBOXYPEPTIDASE"/>
    <property type="match status" value="1"/>
</dbReference>
<dbReference type="AlphaFoldDB" id="A0A1L7CIA5"/>
<organism evidence="4 5">
    <name type="scientific">Corynebacterium aquilae DSM 44791</name>
    <dbReference type="NCBI Taxonomy" id="1431546"/>
    <lineage>
        <taxon>Bacteria</taxon>
        <taxon>Bacillati</taxon>
        <taxon>Actinomycetota</taxon>
        <taxon>Actinomycetes</taxon>
        <taxon>Mycobacteriales</taxon>
        <taxon>Corynebacteriaceae</taxon>
        <taxon>Corynebacterium</taxon>
    </lineage>
</organism>
<evidence type="ECO:0000256" key="3">
    <source>
        <dbReference type="SAM" id="Phobius"/>
    </source>
</evidence>
<evidence type="ECO:0000313" key="4">
    <source>
        <dbReference type="EMBL" id="APT85503.1"/>
    </source>
</evidence>
<dbReference type="InterPro" id="IPR012338">
    <property type="entry name" value="Beta-lactam/transpept-like"/>
</dbReference>
<evidence type="ECO:0000313" key="5">
    <source>
        <dbReference type="Proteomes" id="UP000185478"/>
    </source>
</evidence>
<dbReference type="InterPro" id="IPR000667">
    <property type="entry name" value="Peptidase_S13"/>
</dbReference>
<dbReference type="PRINTS" id="PR00922">
    <property type="entry name" value="DADACBPTASE3"/>
</dbReference>
<dbReference type="PANTHER" id="PTHR30023:SF0">
    <property type="entry name" value="PENICILLIN-SENSITIVE CARBOXYPEPTIDASE A"/>
    <property type="match status" value="1"/>
</dbReference>
<gene>
    <name evidence="4" type="ORF">CAQU_11070</name>
</gene>
<protein>
    <recommendedName>
        <fullName evidence="6">D-alanyl-D-alanine carboxypeptidase</fullName>
    </recommendedName>
</protein>
<dbReference type="STRING" id="1431546.CAQU_11070"/>
<feature type="transmembrane region" description="Helical" evidence="3">
    <location>
        <begin position="7"/>
        <end position="28"/>
    </location>
</feature>
<dbReference type="Proteomes" id="UP000185478">
    <property type="component" value="Chromosome"/>
</dbReference>
<proteinExistence type="inferred from homology"/>
<keyword evidence="3" id="KW-1133">Transmembrane helix</keyword>
<keyword evidence="3" id="KW-0472">Membrane</keyword>
<accession>A0A1L7CIA5</accession>
<dbReference type="GO" id="GO:0000270">
    <property type="term" value="P:peptidoglycan metabolic process"/>
    <property type="evidence" value="ECO:0007669"/>
    <property type="project" value="TreeGrafter"/>
</dbReference>
<dbReference type="OrthoDB" id="56883at2"/>
<dbReference type="NCBIfam" id="TIGR00666">
    <property type="entry name" value="PBP4"/>
    <property type="match status" value="1"/>
</dbReference>
<reference evidence="4 5" key="1">
    <citation type="submission" date="2014-08" db="EMBL/GenBank/DDBJ databases">
        <title>Complete genome sequence of Corynebacterium aquilae S-613T(T) (=DSM 44791(T)), isolated from the choana of a healthy golden eagle.</title>
        <authorList>
            <person name="Ruckert C."/>
            <person name="Albersmeier A."/>
            <person name="Winkler A."/>
            <person name="Kalinowski J."/>
        </authorList>
    </citation>
    <scope>NUCLEOTIDE SEQUENCE [LARGE SCALE GENOMIC DNA]</scope>
    <source>
        <strain evidence="4 5">S-613</strain>
    </source>
</reference>
<keyword evidence="3" id="KW-0812">Transmembrane</keyword>
<keyword evidence="5" id="KW-1185">Reference proteome</keyword>
<dbReference type="GO" id="GO:0006508">
    <property type="term" value="P:proteolysis"/>
    <property type="evidence" value="ECO:0007669"/>
    <property type="project" value="InterPro"/>
</dbReference>
<comment type="similarity">
    <text evidence="1">Belongs to the peptidase S13 family.</text>
</comment>
<evidence type="ECO:0008006" key="6">
    <source>
        <dbReference type="Google" id="ProtNLM"/>
    </source>
</evidence>
<dbReference type="SUPFAM" id="SSF56601">
    <property type="entry name" value="beta-lactamase/transpeptidase-like"/>
    <property type="match status" value="1"/>
</dbReference>
<name>A0A1L7CIA5_9CORY</name>
<dbReference type="KEGG" id="caqu:CAQU_11070"/>